<dbReference type="EMBL" id="JACVVK020000205">
    <property type="protein sequence ID" value="KAK7484725.1"/>
    <property type="molecule type" value="Genomic_DNA"/>
</dbReference>
<name>A0ABD0KCA2_9CAEN</name>
<comment type="caution">
    <text evidence="1">The sequence shown here is derived from an EMBL/GenBank/DDBJ whole genome shotgun (WGS) entry which is preliminary data.</text>
</comment>
<feature type="non-terminal residue" evidence="1">
    <location>
        <position position="73"/>
    </location>
</feature>
<evidence type="ECO:0000313" key="1">
    <source>
        <dbReference type="EMBL" id="KAK7484725.1"/>
    </source>
</evidence>
<gene>
    <name evidence="1" type="ORF">BaRGS_00024010</name>
</gene>
<reference evidence="1 2" key="1">
    <citation type="journal article" date="2023" name="Sci. Data">
        <title>Genome assembly of the Korean intertidal mud-creeper Batillaria attramentaria.</title>
        <authorList>
            <person name="Patra A.K."/>
            <person name="Ho P.T."/>
            <person name="Jun S."/>
            <person name="Lee S.J."/>
            <person name="Kim Y."/>
            <person name="Won Y.J."/>
        </authorList>
    </citation>
    <scope>NUCLEOTIDE SEQUENCE [LARGE SCALE GENOMIC DNA]</scope>
    <source>
        <strain evidence="1">Wonlab-2016</strain>
    </source>
</reference>
<protein>
    <submittedName>
        <fullName evidence="1">Uncharacterized protein</fullName>
    </submittedName>
</protein>
<accession>A0ABD0KCA2</accession>
<keyword evidence="2" id="KW-1185">Reference proteome</keyword>
<dbReference type="AlphaFoldDB" id="A0ABD0KCA2"/>
<sequence>MRAGEGGGTAVWLNAAKLLSEAMPMGLFSRLCPCLSVPRGDVRVRGEAALEMSISFSWKGEELISTLTCLYTG</sequence>
<dbReference type="Proteomes" id="UP001519460">
    <property type="component" value="Unassembled WGS sequence"/>
</dbReference>
<organism evidence="1 2">
    <name type="scientific">Batillaria attramentaria</name>
    <dbReference type="NCBI Taxonomy" id="370345"/>
    <lineage>
        <taxon>Eukaryota</taxon>
        <taxon>Metazoa</taxon>
        <taxon>Spiralia</taxon>
        <taxon>Lophotrochozoa</taxon>
        <taxon>Mollusca</taxon>
        <taxon>Gastropoda</taxon>
        <taxon>Caenogastropoda</taxon>
        <taxon>Sorbeoconcha</taxon>
        <taxon>Cerithioidea</taxon>
        <taxon>Batillariidae</taxon>
        <taxon>Batillaria</taxon>
    </lineage>
</organism>
<evidence type="ECO:0000313" key="2">
    <source>
        <dbReference type="Proteomes" id="UP001519460"/>
    </source>
</evidence>
<proteinExistence type="predicted"/>